<dbReference type="Gene3D" id="2.60.40.1930">
    <property type="match status" value="2"/>
</dbReference>
<dbReference type="InterPro" id="IPR009048">
    <property type="entry name" value="A-macroglobulin_rcpt-bd"/>
</dbReference>
<evidence type="ECO:0000256" key="7">
    <source>
        <dbReference type="ARBA" id="ARBA00063781"/>
    </source>
</evidence>
<dbReference type="SMART" id="SM01360">
    <property type="entry name" value="A2M"/>
    <property type="match status" value="1"/>
</dbReference>
<dbReference type="InterPro" id="IPR001599">
    <property type="entry name" value="Macroglobln_a2"/>
</dbReference>
<evidence type="ECO:0000313" key="13">
    <source>
        <dbReference type="EnsemblMetazoa" id="GPAI043377-PA"/>
    </source>
</evidence>
<dbReference type="Gene3D" id="2.60.40.10">
    <property type="entry name" value="Immunoglobulins"/>
    <property type="match status" value="1"/>
</dbReference>
<keyword evidence="2" id="KW-0391">Immunity</keyword>
<dbReference type="FunFam" id="2.60.40.1930:FF:000001">
    <property type="entry name" value="CD109 isoform 3"/>
    <property type="match status" value="1"/>
</dbReference>
<dbReference type="STRING" id="7398.A0A1B0AER0"/>
<evidence type="ECO:0000259" key="12">
    <source>
        <dbReference type="SMART" id="SM01361"/>
    </source>
</evidence>
<keyword evidence="3" id="KW-0882">Thioester bond</keyword>
<evidence type="ECO:0000259" key="11">
    <source>
        <dbReference type="SMART" id="SM01360"/>
    </source>
</evidence>
<keyword evidence="14" id="KW-1185">Reference proteome</keyword>
<keyword evidence="1 9" id="KW-0732">Signal</keyword>
<dbReference type="Pfam" id="PF07677">
    <property type="entry name" value="A2M_recep"/>
    <property type="match status" value="1"/>
</dbReference>
<feature type="domain" description="Alpha-2-macroglobulin" evidence="11">
    <location>
        <begin position="711"/>
        <end position="803"/>
    </location>
</feature>
<dbReference type="GO" id="GO:0002376">
    <property type="term" value="P:immune system process"/>
    <property type="evidence" value="ECO:0007669"/>
    <property type="project" value="UniProtKB-KW"/>
</dbReference>
<reference evidence="14" key="1">
    <citation type="submission" date="2014-03" db="EMBL/GenBank/DDBJ databases">
        <authorList>
            <person name="Aksoy S."/>
            <person name="Warren W."/>
            <person name="Wilson R.K."/>
        </authorList>
    </citation>
    <scope>NUCLEOTIDE SEQUENCE [LARGE SCALE GENOMIC DNA]</scope>
    <source>
        <strain evidence="14">IAEA</strain>
    </source>
</reference>
<dbReference type="Pfam" id="PF00207">
    <property type="entry name" value="A2M"/>
    <property type="match status" value="1"/>
</dbReference>
<dbReference type="InterPro" id="IPR013783">
    <property type="entry name" value="Ig-like_fold"/>
</dbReference>
<evidence type="ECO:0000256" key="5">
    <source>
        <dbReference type="ARBA" id="ARBA00023180"/>
    </source>
</evidence>
<dbReference type="InterPro" id="IPR011625">
    <property type="entry name" value="A2M_N_BRD"/>
</dbReference>
<evidence type="ECO:0000259" key="10">
    <source>
        <dbReference type="SMART" id="SM01359"/>
    </source>
</evidence>
<dbReference type="InterPro" id="IPR050473">
    <property type="entry name" value="A2M/Complement_sys"/>
</dbReference>
<dbReference type="VEuPathDB" id="VectorBase:GPAI043377"/>
<organism evidence="13 14">
    <name type="scientific">Glossina pallidipes</name>
    <name type="common">Tsetse fly</name>
    <dbReference type="NCBI Taxonomy" id="7398"/>
    <lineage>
        <taxon>Eukaryota</taxon>
        <taxon>Metazoa</taxon>
        <taxon>Ecdysozoa</taxon>
        <taxon>Arthropoda</taxon>
        <taxon>Hexapoda</taxon>
        <taxon>Insecta</taxon>
        <taxon>Pterygota</taxon>
        <taxon>Neoptera</taxon>
        <taxon>Endopterygota</taxon>
        <taxon>Diptera</taxon>
        <taxon>Brachycera</taxon>
        <taxon>Muscomorpha</taxon>
        <taxon>Hippoboscoidea</taxon>
        <taxon>Glossinidae</taxon>
        <taxon>Glossina</taxon>
    </lineage>
</organism>
<evidence type="ECO:0000256" key="6">
    <source>
        <dbReference type="ARBA" id="ARBA00057615"/>
    </source>
</evidence>
<sequence>MWQNRMYILLHMLWVVNANGIYSIVAPGSIYSNRTYSVSVTLHDAGQSVTFNIGISGPSYNHSKSIELSPKENKRIDFNVPELKKGIYQLVSKGIGGLYFENTTYLSVEYTRPNLYIQTDKAMYKPGDLVQYRILILDENFRPLRSNRSLGVAIKDAANNLVKDIKNAENIKGVFSDKLQLTEQPVLGLWIIEVSLSDHIEKTKELEVAKYVLPKFSVDIDAVTDLAITESSLKITVRAKYTYGKSVKGKATVHLSPVDLEKTVDVNGKGHVEFDLKKDLNLIVSNRFVRELKVFAVVEEELTGNKQNTTLKINLHRSPYRIEVPDMMKEFEINQTIEVKVVIKYLNGNPVQDTKAPVLLKFYNTRRADEDPEIFKANLDEQGVVIFKISFQHDGFYWPELKFAEEIKHMPSISVRAASEKNTKLVSQLTLELETVKPRLGEHVSIVVKAPDVMNHLIYAVVGHGTILQIANISLPRPQQFYKVTFRATFEMMPRANLFVYYVDEFDLKFQEITVEFLPEFENKIEITGPVQATPGQEVSLEIKTDPNSYIGLLGVDQSTLLLKSGNDLEFDAILNDLHSRKPIDKHYQNSIYPYPGERSGLVVMTNAHFPYESRLKKGSSYYEIEEEMSESVDDDAEGVDEVDTSCVKCEFVLHAASNVNTPTEGIYFAQPDFLFENLRGYELQFLTITPDDFDDFATKQIKVRQDFSDVWLFDYLENDGNITSATITQSIPDTITSWVISAFAVNEKTGLGMTEKPFKINVFQPFFVDVNLPYSVKRGEVIAIPVIIFNYMDKTLDAEITMDNTDKEYDFTEVSNEIEESILSAQKRMKRVSVPPNSGESVSFMIRPTVVADIELKINAISQLAGDAIHKKLKVEAEGVTQYKNQALFLNLEKPQTASLEVAIPTEAVKDSEYVEFSVVGDLLGPTLKNLNELVRKPYGCGEQNMVNFVPNILVLHYLEAMQIDMPDIASKAKNFLEIGYQRELTYKHKNGAYSAFGEGRSTPNTWLTAYVARSFIQASKYTTIDENVIQQAFEFLIANQEKSGQFKQTGHLFSPTHQNDVGFNAYVLLAFLESEKYAEVYQKQIEKCLEYVVSQLENEKDSYALSIVATALHKANHKAVGGVLEKLQAQAKEENGFKWWTSAHHNDIEITAYALQTLVDTESINQILPIIKWLIGQRNSNGGFDSTQDTVVGLEALIKFSKKFSITGNSKMSITFKAFDDGKKELSQHTFEVNRDNSLVLQTHVLPKSTRSLRLEAEGAGSSLIQLSYQYNLATKDDRPGFKVDIKPKILPSQQLQINICANYQPAVDDEIKESNMAVMEVALPSGYIADNEKFNDILAVERVQRVDTENSDTKVIVYFDGLVEGEQVCVTILADKAFAVAKQKPVPVTLYDYYNNIYRRTEYYQIESSLCDICEGSDCGTACK</sequence>
<feature type="domain" description="Alpha-macroglobulin receptor-binding" evidence="12">
    <location>
        <begin position="1317"/>
        <end position="1406"/>
    </location>
</feature>
<dbReference type="Gene3D" id="2.60.40.2950">
    <property type="match status" value="1"/>
</dbReference>
<dbReference type="FunFam" id="2.60.40.10:FF:000155">
    <property type="entry name" value="complement C3 isoform X1"/>
    <property type="match status" value="1"/>
</dbReference>
<dbReference type="Pfam" id="PF17791">
    <property type="entry name" value="MG3"/>
    <property type="match status" value="1"/>
</dbReference>
<reference evidence="13" key="2">
    <citation type="submission" date="2020-05" db="UniProtKB">
        <authorList>
            <consortium name="EnsemblMetazoa"/>
        </authorList>
    </citation>
    <scope>IDENTIFICATION</scope>
    <source>
        <strain evidence="13">IAEA</strain>
    </source>
</reference>
<dbReference type="SUPFAM" id="SSF49410">
    <property type="entry name" value="Alpha-macroglobulin receptor domain"/>
    <property type="match status" value="1"/>
</dbReference>
<dbReference type="InterPro" id="IPR019742">
    <property type="entry name" value="MacrogloblnA2_CS"/>
</dbReference>
<comment type="function">
    <text evidence="6">Binds covalently through a thioester bond to the pathogen surface resulting in pathogen clearance.</text>
</comment>
<keyword evidence="4" id="KW-1015">Disulfide bond</keyword>
<dbReference type="SMART" id="SM01361">
    <property type="entry name" value="A2M_recep"/>
    <property type="match status" value="1"/>
</dbReference>
<dbReference type="SUPFAM" id="SSF48239">
    <property type="entry name" value="Terpenoid cyclases/Protein prenyltransferases"/>
    <property type="match status" value="1"/>
</dbReference>
<dbReference type="PANTHER" id="PTHR11412:SF136">
    <property type="entry name" value="CD109 ANTIGEN"/>
    <property type="match status" value="1"/>
</dbReference>
<name>A0A1B0AER0_GLOPL</name>
<feature type="chain" id="PRO_5008403785" description="TEP1-F" evidence="9">
    <location>
        <begin position="19"/>
        <end position="1427"/>
    </location>
</feature>
<evidence type="ECO:0000313" key="14">
    <source>
        <dbReference type="Proteomes" id="UP000092445"/>
    </source>
</evidence>
<dbReference type="Pfam" id="PF07678">
    <property type="entry name" value="TED_complement"/>
    <property type="match status" value="1"/>
</dbReference>
<dbReference type="Proteomes" id="UP000092445">
    <property type="component" value="Unassembled WGS sequence"/>
</dbReference>
<dbReference type="PROSITE" id="PS00477">
    <property type="entry name" value="ALPHA_2_MACROGLOBULIN"/>
    <property type="match status" value="1"/>
</dbReference>
<dbReference type="InterPro" id="IPR002890">
    <property type="entry name" value="MG2"/>
</dbReference>
<evidence type="ECO:0000256" key="9">
    <source>
        <dbReference type="SAM" id="SignalP"/>
    </source>
</evidence>
<dbReference type="InterPro" id="IPR041555">
    <property type="entry name" value="MG3"/>
</dbReference>
<dbReference type="Pfam" id="PF01835">
    <property type="entry name" value="MG2"/>
    <property type="match status" value="1"/>
</dbReference>
<evidence type="ECO:0000256" key="3">
    <source>
        <dbReference type="ARBA" id="ARBA00022966"/>
    </source>
</evidence>
<evidence type="ECO:0000256" key="1">
    <source>
        <dbReference type="ARBA" id="ARBA00022729"/>
    </source>
</evidence>
<protein>
    <recommendedName>
        <fullName evidence="8">TEP1-F</fullName>
    </recommendedName>
</protein>
<dbReference type="GO" id="GO:0005615">
    <property type="term" value="C:extracellular space"/>
    <property type="evidence" value="ECO:0007669"/>
    <property type="project" value="InterPro"/>
</dbReference>
<feature type="signal peptide" evidence="9">
    <location>
        <begin position="1"/>
        <end position="18"/>
    </location>
</feature>
<feature type="domain" description="Alpha-2-macroglobulin bait region" evidence="10">
    <location>
        <begin position="429"/>
        <end position="563"/>
    </location>
</feature>
<dbReference type="Gene3D" id="1.50.10.20">
    <property type="match status" value="1"/>
</dbReference>
<dbReference type="SMART" id="SM01419">
    <property type="entry name" value="Thiol-ester_cl"/>
    <property type="match status" value="1"/>
</dbReference>
<evidence type="ECO:0000256" key="4">
    <source>
        <dbReference type="ARBA" id="ARBA00023157"/>
    </source>
</evidence>
<dbReference type="GO" id="GO:0004866">
    <property type="term" value="F:endopeptidase inhibitor activity"/>
    <property type="evidence" value="ECO:0007669"/>
    <property type="project" value="InterPro"/>
</dbReference>
<accession>A0A1B0AER0</accession>
<dbReference type="Gene3D" id="2.20.130.20">
    <property type="match status" value="1"/>
</dbReference>
<dbReference type="PANTHER" id="PTHR11412">
    <property type="entry name" value="MACROGLOBULIN / COMPLEMENT"/>
    <property type="match status" value="1"/>
</dbReference>
<proteinExistence type="predicted"/>
<comment type="subunit">
    <text evidence="7">Heterodimer of a TEP1-N chain and an TEP1-C chain non-covalently linked. Forms a complex composed of TEP1-N and TEP1-C heterodimer, LRIM1 and APL1C; the interaction stabilizes TEP1-N and TEP1-C heterodimer, prevents its binding to tissues while circulating in the hemolymph and protects the thioester bond from hydrolysis. Mature TEP1 and to a lesser extent full-length TEP1 interact with SPCLIP1; the interaction is induced by microbial infection.</text>
</comment>
<dbReference type="InterPro" id="IPR036595">
    <property type="entry name" value="A-macroglobulin_rcpt-bd_sf"/>
</dbReference>
<dbReference type="Gene3D" id="2.60.40.690">
    <property type="entry name" value="Alpha-macroglobulin, receptor-binding domain"/>
    <property type="match status" value="1"/>
</dbReference>
<evidence type="ECO:0000256" key="8">
    <source>
        <dbReference type="ARBA" id="ARBA00078071"/>
    </source>
</evidence>
<dbReference type="SMART" id="SM01359">
    <property type="entry name" value="A2M_N_2"/>
    <property type="match status" value="1"/>
</dbReference>
<dbReference type="InterPro" id="IPR047565">
    <property type="entry name" value="Alpha-macroglob_thiol-ester_cl"/>
</dbReference>
<dbReference type="Gene3D" id="2.60.40.1940">
    <property type="match status" value="1"/>
</dbReference>
<dbReference type="Pfam" id="PF07703">
    <property type="entry name" value="A2M_BRD"/>
    <property type="match status" value="1"/>
</dbReference>
<evidence type="ECO:0000256" key="2">
    <source>
        <dbReference type="ARBA" id="ARBA00022859"/>
    </source>
</evidence>
<dbReference type="Gene3D" id="2.60.120.1540">
    <property type="match status" value="1"/>
</dbReference>
<dbReference type="Gene3D" id="6.20.50.160">
    <property type="match status" value="1"/>
</dbReference>
<dbReference type="EnsemblMetazoa" id="GPAI043377-RA">
    <property type="protein sequence ID" value="GPAI043377-PA"/>
    <property type="gene ID" value="GPAI043377"/>
</dbReference>
<dbReference type="InterPro" id="IPR008930">
    <property type="entry name" value="Terpenoid_cyclase/PrenylTrfase"/>
</dbReference>
<keyword evidence="5" id="KW-0325">Glycoprotein</keyword>
<dbReference type="InterPro" id="IPR011626">
    <property type="entry name" value="Alpha-macroglobulin_TED"/>
</dbReference>